<feature type="coiled-coil region" evidence="1">
    <location>
        <begin position="47"/>
        <end position="81"/>
    </location>
</feature>
<feature type="compositionally biased region" description="Basic and acidic residues" evidence="2">
    <location>
        <begin position="17"/>
        <end position="28"/>
    </location>
</feature>
<name>A0A5C3M4L1_9AGAR</name>
<evidence type="ECO:0000313" key="3">
    <source>
        <dbReference type="EMBL" id="TFK39663.1"/>
    </source>
</evidence>
<evidence type="ECO:0000256" key="1">
    <source>
        <dbReference type="SAM" id="Coils"/>
    </source>
</evidence>
<dbReference type="STRING" id="68775.A0A5C3M4L1"/>
<protein>
    <submittedName>
        <fullName evidence="3">Uncharacterized protein</fullName>
    </submittedName>
</protein>
<feature type="compositionally biased region" description="Polar residues" evidence="2">
    <location>
        <begin position="138"/>
        <end position="151"/>
    </location>
</feature>
<dbReference type="AlphaFoldDB" id="A0A5C3M4L1"/>
<dbReference type="Proteomes" id="UP000308652">
    <property type="component" value="Unassembled WGS sequence"/>
</dbReference>
<gene>
    <name evidence="3" type="ORF">BDQ12DRAFT_721885</name>
</gene>
<keyword evidence="1" id="KW-0175">Coiled coil</keyword>
<reference evidence="3 4" key="1">
    <citation type="journal article" date="2019" name="Nat. Ecol. Evol.">
        <title>Megaphylogeny resolves global patterns of mushroom evolution.</title>
        <authorList>
            <person name="Varga T."/>
            <person name="Krizsan K."/>
            <person name="Foldi C."/>
            <person name="Dima B."/>
            <person name="Sanchez-Garcia M."/>
            <person name="Sanchez-Ramirez S."/>
            <person name="Szollosi G.J."/>
            <person name="Szarkandi J.G."/>
            <person name="Papp V."/>
            <person name="Albert L."/>
            <person name="Andreopoulos W."/>
            <person name="Angelini C."/>
            <person name="Antonin V."/>
            <person name="Barry K.W."/>
            <person name="Bougher N.L."/>
            <person name="Buchanan P."/>
            <person name="Buyck B."/>
            <person name="Bense V."/>
            <person name="Catcheside P."/>
            <person name="Chovatia M."/>
            <person name="Cooper J."/>
            <person name="Damon W."/>
            <person name="Desjardin D."/>
            <person name="Finy P."/>
            <person name="Geml J."/>
            <person name="Haridas S."/>
            <person name="Hughes K."/>
            <person name="Justo A."/>
            <person name="Karasinski D."/>
            <person name="Kautmanova I."/>
            <person name="Kiss B."/>
            <person name="Kocsube S."/>
            <person name="Kotiranta H."/>
            <person name="LaButti K.M."/>
            <person name="Lechner B.E."/>
            <person name="Liimatainen K."/>
            <person name="Lipzen A."/>
            <person name="Lukacs Z."/>
            <person name="Mihaltcheva S."/>
            <person name="Morgado L.N."/>
            <person name="Niskanen T."/>
            <person name="Noordeloos M.E."/>
            <person name="Ohm R.A."/>
            <person name="Ortiz-Santana B."/>
            <person name="Ovrebo C."/>
            <person name="Racz N."/>
            <person name="Riley R."/>
            <person name="Savchenko A."/>
            <person name="Shiryaev A."/>
            <person name="Soop K."/>
            <person name="Spirin V."/>
            <person name="Szebenyi C."/>
            <person name="Tomsovsky M."/>
            <person name="Tulloss R.E."/>
            <person name="Uehling J."/>
            <person name="Grigoriev I.V."/>
            <person name="Vagvolgyi C."/>
            <person name="Papp T."/>
            <person name="Martin F.M."/>
            <person name="Miettinen O."/>
            <person name="Hibbett D.S."/>
            <person name="Nagy L.G."/>
        </authorList>
    </citation>
    <scope>NUCLEOTIDE SEQUENCE [LARGE SCALE GENOMIC DNA]</scope>
    <source>
        <strain evidence="3 4">CBS 166.37</strain>
    </source>
</reference>
<evidence type="ECO:0000256" key="2">
    <source>
        <dbReference type="SAM" id="MobiDB-lite"/>
    </source>
</evidence>
<feature type="compositionally biased region" description="Low complexity" evidence="2">
    <location>
        <begin position="1"/>
        <end position="15"/>
    </location>
</feature>
<dbReference type="OrthoDB" id="2442602at2759"/>
<sequence length="175" mass="19901">MDPGSSSLRSSSTRVSRNHDREKEDKPKGQSKGTKYKEKFQSMREKFDQATAMNDQYRQDLEVANAKIKRLHAENNLLLDAMNIADNTLIERFLPPSEHSRPEDLDYMSVDEPLMPHTARDVRIMEAAERNGHHRSNSAHMNGNGNGYSNGTRHRPVEEGPPTDYTLRSANGRLP</sequence>
<feature type="region of interest" description="Disordered" evidence="2">
    <location>
        <begin position="1"/>
        <end position="39"/>
    </location>
</feature>
<proteinExistence type="predicted"/>
<accession>A0A5C3M4L1</accession>
<organism evidence="3 4">
    <name type="scientific">Crucibulum laeve</name>
    <dbReference type="NCBI Taxonomy" id="68775"/>
    <lineage>
        <taxon>Eukaryota</taxon>
        <taxon>Fungi</taxon>
        <taxon>Dikarya</taxon>
        <taxon>Basidiomycota</taxon>
        <taxon>Agaricomycotina</taxon>
        <taxon>Agaricomycetes</taxon>
        <taxon>Agaricomycetidae</taxon>
        <taxon>Agaricales</taxon>
        <taxon>Agaricineae</taxon>
        <taxon>Nidulariaceae</taxon>
        <taxon>Crucibulum</taxon>
    </lineage>
</organism>
<evidence type="ECO:0000313" key="4">
    <source>
        <dbReference type="Proteomes" id="UP000308652"/>
    </source>
</evidence>
<keyword evidence="4" id="KW-1185">Reference proteome</keyword>
<feature type="region of interest" description="Disordered" evidence="2">
    <location>
        <begin position="132"/>
        <end position="175"/>
    </location>
</feature>
<dbReference type="EMBL" id="ML213598">
    <property type="protein sequence ID" value="TFK39663.1"/>
    <property type="molecule type" value="Genomic_DNA"/>
</dbReference>